<reference evidence="2 3" key="1">
    <citation type="submission" date="2017-10" db="EMBL/GenBank/DDBJ databases">
        <title>Nyctiphanis sp. nov., isolated from the stomach of the euphausiid Nyctiphanes simplex (Hansen, 1911) in the Gulf of California.</title>
        <authorList>
            <person name="Gomez-Gil B."/>
            <person name="Aguilar-Mendez M."/>
            <person name="Lopez-Cortes A."/>
            <person name="Gomez-Gutierrez J."/>
            <person name="Roque A."/>
            <person name="Lang E."/>
            <person name="Gonzalez-Castillo A."/>
        </authorList>
    </citation>
    <scope>NUCLEOTIDE SEQUENCE [LARGE SCALE GENOMIC DNA]</scope>
    <source>
        <strain evidence="2 3">CAIM 600</strain>
    </source>
</reference>
<evidence type="ECO:0000313" key="3">
    <source>
        <dbReference type="Proteomes" id="UP000290287"/>
    </source>
</evidence>
<feature type="domain" description="Fe2OG dioxygenase" evidence="1">
    <location>
        <begin position="1"/>
        <end position="92"/>
    </location>
</feature>
<dbReference type="InterPro" id="IPR005123">
    <property type="entry name" value="Oxoglu/Fe-dep_dioxygenase_dom"/>
</dbReference>
<dbReference type="Gene3D" id="2.60.120.620">
    <property type="entry name" value="q2cbj1_9rhob like domain"/>
    <property type="match status" value="1"/>
</dbReference>
<evidence type="ECO:0000313" key="2">
    <source>
        <dbReference type="EMBL" id="RXJ71335.1"/>
    </source>
</evidence>
<dbReference type="EMBL" id="PEIB01000038">
    <property type="protein sequence ID" value="RXJ71335.1"/>
    <property type="molecule type" value="Genomic_DNA"/>
</dbReference>
<dbReference type="Proteomes" id="UP000290287">
    <property type="component" value="Unassembled WGS sequence"/>
</dbReference>
<dbReference type="PANTHER" id="PTHR35169">
    <property type="entry name" value="FE2OG DIOXYGENASE DOMAIN-CONTAINING PROTEIN"/>
    <property type="match status" value="1"/>
</dbReference>
<evidence type="ECO:0000259" key="1">
    <source>
        <dbReference type="PROSITE" id="PS51471"/>
    </source>
</evidence>
<accession>A0A4Q0YLS2</accession>
<dbReference type="OrthoDB" id="8781483at2"/>
<protein>
    <recommendedName>
        <fullName evidence="1">Fe2OG dioxygenase domain-containing protein</fullName>
    </recommendedName>
</protein>
<dbReference type="PROSITE" id="PS51471">
    <property type="entry name" value="FE2OG_OXY"/>
    <property type="match status" value="1"/>
</dbReference>
<organism evidence="2 3">
    <name type="scientific">Veronia nyctiphanis</name>
    <dbReference type="NCBI Taxonomy" id="1278244"/>
    <lineage>
        <taxon>Bacteria</taxon>
        <taxon>Pseudomonadati</taxon>
        <taxon>Pseudomonadota</taxon>
        <taxon>Gammaproteobacteria</taxon>
        <taxon>Vibrionales</taxon>
        <taxon>Vibrionaceae</taxon>
        <taxon>Veronia</taxon>
    </lineage>
</organism>
<proteinExistence type="predicted"/>
<gene>
    <name evidence="2" type="ORF">CS022_21130</name>
</gene>
<dbReference type="Pfam" id="PF13640">
    <property type="entry name" value="2OG-FeII_Oxy_3"/>
    <property type="match status" value="1"/>
</dbReference>
<dbReference type="InterPro" id="IPR044862">
    <property type="entry name" value="Pro_4_hyd_alph_FE2OG_OXY"/>
</dbReference>
<name>A0A4Q0YLS2_9GAMM</name>
<sequence>MNLCHYGDMEYPHRDCELGEGAVTVLYYPMMSWNKEWGGETIFYEYGESKYAISPKPGRFVIFCGELEHLGTLPTRICSQSRYTVALKFKIKSQCK</sequence>
<dbReference type="AlphaFoldDB" id="A0A4Q0YLS2"/>
<dbReference type="PANTHER" id="PTHR35169:SF1">
    <property type="entry name" value="PROLYL 4-HYDROXYLASE ALPHA SUBUNIT FE(2+) 2OG DIOXYGENASE DOMAIN-CONTAINING PROTEIN"/>
    <property type="match status" value="1"/>
</dbReference>
<dbReference type="RefSeq" id="WP_129123901.1">
    <property type="nucleotide sequence ID" value="NZ_PEIB01000038.1"/>
</dbReference>
<keyword evidence="3" id="KW-1185">Reference proteome</keyword>
<comment type="caution">
    <text evidence="2">The sequence shown here is derived from an EMBL/GenBank/DDBJ whole genome shotgun (WGS) entry which is preliminary data.</text>
</comment>